<reference evidence="8 9" key="1">
    <citation type="submission" date="2016-07" db="EMBL/GenBank/DDBJ databases">
        <title>Pervasive Adenine N6-methylation of Active Genes in Fungi.</title>
        <authorList>
            <consortium name="DOE Joint Genome Institute"/>
            <person name="Mondo S.J."/>
            <person name="Dannebaum R.O."/>
            <person name="Kuo R.C."/>
            <person name="Labutti K."/>
            <person name="Haridas S."/>
            <person name="Kuo A."/>
            <person name="Salamov A."/>
            <person name="Ahrendt S.R."/>
            <person name="Lipzen A."/>
            <person name="Sullivan W."/>
            <person name="Andreopoulos W.B."/>
            <person name="Clum A."/>
            <person name="Lindquist E."/>
            <person name="Daum C."/>
            <person name="Ramamoorthy G.K."/>
            <person name="Gryganskyi A."/>
            <person name="Culley D."/>
            <person name="Magnuson J.K."/>
            <person name="James T.Y."/>
            <person name="O'Malley M.A."/>
            <person name="Stajich J.E."/>
            <person name="Spatafora J.W."/>
            <person name="Visel A."/>
            <person name="Grigoriev I.V."/>
        </authorList>
    </citation>
    <scope>NUCLEOTIDE SEQUENCE [LARGE SCALE GENOMIC DNA]</scope>
    <source>
        <strain evidence="8 9">68-887.2</strain>
    </source>
</reference>
<evidence type="ECO:0000256" key="3">
    <source>
        <dbReference type="ARBA" id="ARBA00022692"/>
    </source>
</evidence>
<dbReference type="OrthoDB" id="6612291at2759"/>
<evidence type="ECO:0000256" key="2">
    <source>
        <dbReference type="ARBA" id="ARBA00010992"/>
    </source>
</evidence>
<evidence type="ECO:0000259" key="7">
    <source>
        <dbReference type="PROSITE" id="PS50850"/>
    </source>
</evidence>
<dbReference type="Pfam" id="PF00083">
    <property type="entry name" value="Sugar_tr"/>
    <property type="match status" value="1"/>
</dbReference>
<comment type="subcellular location">
    <subcellularLocation>
        <location evidence="1">Membrane</location>
        <topology evidence="1">Multi-pass membrane protein</topology>
    </subcellularLocation>
</comment>
<dbReference type="PROSITE" id="PS50850">
    <property type="entry name" value="MFS"/>
    <property type="match status" value="1"/>
</dbReference>
<feature type="transmembrane region" description="Helical" evidence="6">
    <location>
        <begin position="134"/>
        <end position="154"/>
    </location>
</feature>
<feature type="transmembrane region" description="Helical" evidence="6">
    <location>
        <begin position="201"/>
        <end position="218"/>
    </location>
</feature>
<evidence type="ECO:0000313" key="8">
    <source>
        <dbReference type="EMBL" id="ORY35812.1"/>
    </source>
</evidence>
<keyword evidence="8" id="KW-0762">Sugar transport</keyword>
<dbReference type="PANTHER" id="PTHR48022">
    <property type="entry name" value="PLASTIDIC GLUCOSE TRANSPORTER 4"/>
    <property type="match status" value="1"/>
</dbReference>
<keyword evidence="3 6" id="KW-0812">Transmembrane</keyword>
<accession>A0A1Y2BM43</accession>
<keyword evidence="8" id="KW-0813">Transport</keyword>
<feature type="transmembrane region" description="Helical" evidence="6">
    <location>
        <begin position="418"/>
        <end position="441"/>
    </location>
</feature>
<proteinExistence type="inferred from homology"/>
<dbReference type="InterPro" id="IPR005829">
    <property type="entry name" value="Sugar_transporter_CS"/>
</dbReference>
<dbReference type="Proteomes" id="UP000193986">
    <property type="component" value="Unassembled WGS sequence"/>
</dbReference>
<organism evidence="8 9">
    <name type="scientific">Naematelia encephala</name>
    <dbReference type="NCBI Taxonomy" id="71784"/>
    <lineage>
        <taxon>Eukaryota</taxon>
        <taxon>Fungi</taxon>
        <taxon>Dikarya</taxon>
        <taxon>Basidiomycota</taxon>
        <taxon>Agaricomycotina</taxon>
        <taxon>Tremellomycetes</taxon>
        <taxon>Tremellales</taxon>
        <taxon>Naemateliaceae</taxon>
        <taxon>Naematelia</taxon>
    </lineage>
</organism>
<dbReference type="EMBL" id="MCFC01000001">
    <property type="protein sequence ID" value="ORY35812.1"/>
    <property type="molecule type" value="Genomic_DNA"/>
</dbReference>
<dbReference type="InterPro" id="IPR020846">
    <property type="entry name" value="MFS_dom"/>
</dbReference>
<dbReference type="Gene3D" id="1.20.1250.20">
    <property type="entry name" value="MFS general substrate transporter like domains"/>
    <property type="match status" value="1"/>
</dbReference>
<protein>
    <submittedName>
        <fullName evidence="8">Putative sugar transporter</fullName>
    </submittedName>
</protein>
<feature type="transmembrane region" description="Helical" evidence="6">
    <location>
        <begin position="166"/>
        <end position="186"/>
    </location>
</feature>
<keyword evidence="4 6" id="KW-1133">Transmembrane helix</keyword>
<dbReference type="GO" id="GO:0016020">
    <property type="term" value="C:membrane"/>
    <property type="evidence" value="ECO:0007669"/>
    <property type="project" value="UniProtKB-SubCell"/>
</dbReference>
<evidence type="ECO:0000313" key="9">
    <source>
        <dbReference type="Proteomes" id="UP000193986"/>
    </source>
</evidence>
<sequence>MTDVGLEKAQPVVMKSRLDKMSVWRAALVYKRVWGICMAAAFSASLDGYQINLNGSIISNTGFIHKMFGDVKASPSQYVSAWGGLQSAGQCVGQILLQFATDRFGRKVAMYITWLMLVISIAIESITIHWWQWLIAKFFSGLGVGMMQATIPMYISEHSPTQLRGFFINSYTFWFVVGQLLAPVALREMNARDPTNFRVPIYTQWAMIGILIVIYIFMPESPWWLVSKGKLDQAEKILHSSNGHIEGYVVREEVAIMVATVEEEKRITELNRTQSIFAILWGTDGWRLLIACWPKVMQQFVGLTVFNTYATYFFQLAGNKNPFTVTVILACVQLMSVILVATTTDSFGRRPLTVYGYAITTVSVLCLGIVGCFDYTSASLGSLLIFFACLATFSTSGASAIGYAYLAEIPTQRLRARTSGWGLAISNLFGILFSFTVPLMLNGSAHWNVKTGFFFAATGTIVTVIGWFILPEVARRTPAEIDEMFEKKVSPRKFGKYVTDVQMALDERERVAAHSSS</sequence>
<dbReference type="InterPro" id="IPR005828">
    <property type="entry name" value="MFS_sugar_transport-like"/>
</dbReference>
<feature type="transmembrane region" description="Helical" evidence="6">
    <location>
        <begin position="108"/>
        <end position="128"/>
    </location>
</feature>
<keyword evidence="5 6" id="KW-0472">Membrane</keyword>
<comment type="similarity">
    <text evidence="2">Belongs to the major facilitator superfamily. Sugar transporter (TC 2.A.1.1) family.</text>
</comment>
<feature type="transmembrane region" description="Helical" evidence="6">
    <location>
        <begin position="453"/>
        <end position="470"/>
    </location>
</feature>
<dbReference type="InParanoid" id="A0A1Y2BM43"/>
<feature type="transmembrane region" description="Helical" evidence="6">
    <location>
        <begin position="383"/>
        <end position="406"/>
    </location>
</feature>
<evidence type="ECO:0000256" key="5">
    <source>
        <dbReference type="ARBA" id="ARBA00023136"/>
    </source>
</evidence>
<dbReference type="InterPro" id="IPR050360">
    <property type="entry name" value="MFS_Sugar_Transporters"/>
</dbReference>
<dbReference type="SUPFAM" id="SSF103473">
    <property type="entry name" value="MFS general substrate transporter"/>
    <property type="match status" value="1"/>
</dbReference>
<feature type="transmembrane region" description="Helical" evidence="6">
    <location>
        <begin position="354"/>
        <end position="377"/>
    </location>
</feature>
<keyword evidence="9" id="KW-1185">Reference proteome</keyword>
<comment type="caution">
    <text evidence="8">The sequence shown here is derived from an EMBL/GenBank/DDBJ whole genome shotgun (WGS) entry which is preliminary data.</text>
</comment>
<name>A0A1Y2BM43_9TREE</name>
<feature type="transmembrane region" description="Helical" evidence="6">
    <location>
        <begin position="323"/>
        <end position="342"/>
    </location>
</feature>
<feature type="domain" description="Major facilitator superfamily (MFS) profile" evidence="7">
    <location>
        <begin position="36"/>
        <end position="474"/>
    </location>
</feature>
<feature type="transmembrane region" description="Helical" evidence="6">
    <location>
        <begin position="300"/>
        <end position="317"/>
    </location>
</feature>
<evidence type="ECO:0000256" key="6">
    <source>
        <dbReference type="SAM" id="Phobius"/>
    </source>
</evidence>
<gene>
    <name evidence="8" type="ORF">BCR39DRAFT_489721</name>
</gene>
<dbReference type="InterPro" id="IPR036259">
    <property type="entry name" value="MFS_trans_sf"/>
</dbReference>
<dbReference type="PROSITE" id="PS00217">
    <property type="entry name" value="SUGAR_TRANSPORT_2"/>
    <property type="match status" value="1"/>
</dbReference>
<dbReference type="GO" id="GO:0005351">
    <property type="term" value="F:carbohydrate:proton symporter activity"/>
    <property type="evidence" value="ECO:0007669"/>
    <property type="project" value="TreeGrafter"/>
</dbReference>
<evidence type="ECO:0000256" key="4">
    <source>
        <dbReference type="ARBA" id="ARBA00022989"/>
    </source>
</evidence>
<evidence type="ECO:0000256" key="1">
    <source>
        <dbReference type="ARBA" id="ARBA00004141"/>
    </source>
</evidence>
<dbReference type="PANTHER" id="PTHR48022:SF2">
    <property type="entry name" value="PLASTIDIC GLUCOSE TRANSPORTER 4"/>
    <property type="match status" value="1"/>
</dbReference>
<dbReference type="AlphaFoldDB" id="A0A1Y2BM43"/>